<evidence type="ECO:0000313" key="3">
    <source>
        <dbReference type="Proteomes" id="UP000636709"/>
    </source>
</evidence>
<feature type="region of interest" description="Disordered" evidence="1">
    <location>
        <begin position="278"/>
        <end position="335"/>
    </location>
</feature>
<feature type="region of interest" description="Disordered" evidence="1">
    <location>
        <begin position="23"/>
        <end position="58"/>
    </location>
</feature>
<sequence length="489" mass="53373">MAAARGPLTLRDFLELACDSSSDGFRSYPRSLPSHGGGANNDTLLRRSPSRSPSSSFFRSPSALARISSLSRSFSRRIKDGFWRRRDYYDDDHHHHLYDDLDDRDSCGFPSPLVSSCSSASSEHDAESESDDDVAAVVDKMASTSASERGKPATPSSSSSSSTSASDHHCTDTDAAAAAAGKNEMMQSDGKLGREEDKQQLSPVSVLDFPFDDDDRSDAGTCSPSFSFQGCCPTTTPPEDLLLHHSRTTTKQVQLLHKIRRYDGESVEPVDLEARFTATSESGESLEASTHLATTTTTDTSDTTSATTTTAPCHGEEHQSVERPSSPDDQDEEPDEHRLLARLLQDDTAAAAAAVVDDEVSRAIVLDFFAEGIHRLRCSTFADTVVLMRSVDDGDHRDKQVAAEALLVGAAAEWLRGAGLQWGIRDVMLSGKAALEDMERGRRWMSVGDEERDVGAEVEGVVMDELVDEMVADLVLPRWHNDGRRWRCH</sequence>
<reference evidence="2" key="1">
    <citation type="submission" date="2020-07" db="EMBL/GenBank/DDBJ databases">
        <title>Genome sequence and genetic diversity analysis of an under-domesticated orphan crop, white fonio (Digitaria exilis).</title>
        <authorList>
            <person name="Bennetzen J.L."/>
            <person name="Chen S."/>
            <person name="Ma X."/>
            <person name="Wang X."/>
            <person name="Yssel A.E.J."/>
            <person name="Chaluvadi S.R."/>
            <person name="Johnson M."/>
            <person name="Gangashetty P."/>
            <person name="Hamidou F."/>
            <person name="Sanogo M.D."/>
            <person name="Zwaenepoel A."/>
            <person name="Wallace J."/>
            <person name="Van De Peer Y."/>
            <person name="Van Deynze A."/>
        </authorList>
    </citation>
    <scope>NUCLEOTIDE SEQUENCE</scope>
    <source>
        <tissue evidence="2">Leaves</tissue>
    </source>
</reference>
<feature type="compositionally biased region" description="Low complexity" evidence="1">
    <location>
        <begin position="293"/>
        <end position="311"/>
    </location>
</feature>
<feature type="compositionally biased region" description="Polar residues" evidence="1">
    <location>
        <begin position="278"/>
        <end position="292"/>
    </location>
</feature>
<feature type="compositionally biased region" description="Low complexity" evidence="1">
    <location>
        <begin position="46"/>
        <end position="58"/>
    </location>
</feature>
<dbReference type="PANTHER" id="PTHR33623">
    <property type="entry name" value="OS04G0572500 PROTEIN"/>
    <property type="match status" value="1"/>
</dbReference>
<feature type="compositionally biased region" description="Low complexity" evidence="1">
    <location>
        <begin position="152"/>
        <end position="165"/>
    </location>
</feature>
<protein>
    <submittedName>
        <fullName evidence="2">Uncharacterized protein</fullName>
    </submittedName>
</protein>
<accession>A0A835KW43</accession>
<keyword evidence="3" id="KW-1185">Reference proteome</keyword>
<comment type="caution">
    <text evidence="2">The sequence shown here is derived from an EMBL/GenBank/DDBJ whole genome shotgun (WGS) entry which is preliminary data.</text>
</comment>
<dbReference type="AlphaFoldDB" id="A0A835KW43"/>
<evidence type="ECO:0000313" key="2">
    <source>
        <dbReference type="EMBL" id="KAF8780219.1"/>
    </source>
</evidence>
<dbReference type="Gramene" id="Dexi9A01G0049000.1">
    <property type="protein sequence ID" value="Dexi9A01G0049000.1:cds"/>
    <property type="gene ID" value="Dexi9A01G0049000"/>
</dbReference>
<evidence type="ECO:0000256" key="1">
    <source>
        <dbReference type="SAM" id="MobiDB-lite"/>
    </source>
</evidence>
<name>A0A835KW43_9POAL</name>
<dbReference type="EMBL" id="JACEFO010000144">
    <property type="protein sequence ID" value="KAF8780219.1"/>
    <property type="molecule type" value="Genomic_DNA"/>
</dbReference>
<proteinExistence type="predicted"/>
<dbReference type="PANTHER" id="PTHR33623:SF4">
    <property type="entry name" value="DUF4378 DOMAIN-CONTAINING PROTEIN"/>
    <property type="match status" value="1"/>
</dbReference>
<organism evidence="2 3">
    <name type="scientific">Digitaria exilis</name>
    <dbReference type="NCBI Taxonomy" id="1010633"/>
    <lineage>
        <taxon>Eukaryota</taxon>
        <taxon>Viridiplantae</taxon>
        <taxon>Streptophyta</taxon>
        <taxon>Embryophyta</taxon>
        <taxon>Tracheophyta</taxon>
        <taxon>Spermatophyta</taxon>
        <taxon>Magnoliopsida</taxon>
        <taxon>Liliopsida</taxon>
        <taxon>Poales</taxon>
        <taxon>Poaceae</taxon>
        <taxon>PACMAD clade</taxon>
        <taxon>Panicoideae</taxon>
        <taxon>Panicodae</taxon>
        <taxon>Paniceae</taxon>
        <taxon>Anthephorinae</taxon>
        <taxon>Digitaria</taxon>
    </lineage>
</organism>
<feature type="region of interest" description="Disordered" evidence="1">
    <location>
        <begin position="112"/>
        <end position="171"/>
    </location>
</feature>
<feature type="region of interest" description="Disordered" evidence="1">
    <location>
        <begin position="184"/>
        <end position="223"/>
    </location>
</feature>
<dbReference type="Proteomes" id="UP000636709">
    <property type="component" value="Unassembled WGS sequence"/>
</dbReference>
<dbReference type="OrthoDB" id="668456at2759"/>
<gene>
    <name evidence="2" type="ORF">HU200_001887</name>
</gene>